<dbReference type="AlphaFoldDB" id="A0A120FPA6"/>
<comment type="caution">
    <text evidence="1">The sequence shown here is derived from an EMBL/GenBank/DDBJ whole genome shotgun (WGS) entry which is preliminary data.</text>
</comment>
<sequence length="223" mass="24717">MSAVGFNDCYIALELSHRTWLIGYLLPGSDKVQTTSVAGGNAEALVLALLRIQSTIERSPAGCAAGPLRVCFEAGYDGFWLARFLLNRGIDTTVVEAMVFTLKAYLLGDRWFAARAATTVDEEDAKSLSRERTQLKKERTHHVNRIRALLVLHGVRSVAGLWGGRWREALSNIRTGDGRELGRFILRELCRQFERLDLVHSQLKALAFPSKPLSGVSSQNFGT</sequence>
<proteinExistence type="predicted"/>
<dbReference type="EMBL" id="LNCD01000034">
    <property type="protein sequence ID" value="KWV56674.1"/>
    <property type="molecule type" value="Genomic_DNA"/>
</dbReference>
<gene>
    <name evidence="1" type="ORF">AS026_33030</name>
</gene>
<keyword evidence="2" id="KW-1185">Reference proteome</keyword>
<accession>A0A120FPA6</accession>
<organism evidence="1 2">
    <name type="scientific">Rhizobium altiplani</name>
    <dbReference type="NCBI Taxonomy" id="1864509"/>
    <lineage>
        <taxon>Bacteria</taxon>
        <taxon>Pseudomonadati</taxon>
        <taxon>Pseudomonadota</taxon>
        <taxon>Alphaproteobacteria</taxon>
        <taxon>Hyphomicrobiales</taxon>
        <taxon>Rhizobiaceae</taxon>
        <taxon>Rhizobium/Agrobacterium group</taxon>
        <taxon>Rhizobium</taxon>
    </lineage>
</organism>
<dbReference type="Proteomes" id="UP000068164">
    <property type="component" value="Unassembled WGS sequence"/>
</dbReference>
<protein>
    <submittedName>
        <fullName evidence="1">Uncharacterized protein</fullName>
    </submittedName>
</protein>
<evidence type="ECO:0000313" key="1">
    <source>
        <dbReference type="EMBL" id="KWV56674.1"/>
    </source>
</evidence>
<evidence type="ECO:0000313" key="2">
    <source>
        <dbReference type="Proteomes" id="UP000068164"/>
    </source>
</evidence>
<dbReference type="RefSeq" id="WP_062369127.1">
    <property type="nucleotide sequence ID" value="NZ_LNCD01000034.1"/>
</dbReference>
<name>A0A120FPA6_9HYPH</name>
<reference evidence="1 2" key="1">
    <citation type="submission" date="2015-11" db="EMBL/GenBank/DDBJ databases">
        <title>Draft Genome Sequence of the Strain BR 10423 (Rhizobium sp.) isolated from nodules of Mimosa pudica.</title>
        <authorList>
            <person name="Barauna A.C."/>
            <person name="Zilli J.E."/>
            <person name="Simoes-Araujo J.L."/>
            <person name="Reis V.M."/>
            <person name="James E.K."/>
            <person name="Reis F.B.Jr."/>
            <person name="Rouws L.F."/>
            <person name="Passos S.R."/>
            <person name="Gois S.R."/>
        </authorList>
    </citation>
    <scope>NUCLEOTIDE SEQUENCE [LARGE SCALE GENOMIC DNA]</scope>
    <source>
        <strain evidence="1 2">BR10423</strain>
    </source>
</reference>